<feature type="transmembrane region" description="Helical" evidence="8">
    <location>
        <begin position="67"/>
        <end position="89"/>
    </location>
</feature>
<evidence type="ECO:0000256" key="7">
    <source>
        <dbReference type="PROSITE-ProRule" id="PRU00076"/>
    </source>
</evidence>
<dbReference type="SUPFAM" id="SSF57196">
    <property type="entry name" value="EGF/Laminin"/>
    <property type="match status" value="1"/>
</dbReference>
<feature type="non-terminal residue" evidence="10">
    <location>
        <position position="147"/>
    </location>
</feature>
<dbReference type="PROSITE" id="PS50026">
    <property type="entry name" value="EGF_3"/>
    <property type="match status" value="1"/>
</dbReference>
<dbReference type="InterPro" id="IPR000742">
    <property type="entry name" value="EGF"/>
</dbReference>
<keyword evidence="2" id="KW-0732">Signal</keyword>
<name>A0ABN8SLY7_9CNID</name>
<dbReference type="PROSITE" id="PS01187">
    <property type="entry name" value="EGF_CA"/>
    <property type="match status" value="1"/>
</dbReference>
<keyword evidence="6" id="KW-0325">Glycoprotein</keyword>
<evidence type="ECO:0000313" key="10">
    <source>
        <dbReference type="EMBL" id="CAH3192559.1"/>
    </source>
</evidence>
<protein>
    <recommendedName>
        <fullName evidence="9">EGF-like domain-containing protein</fullName>
    </recommendedName>
</protein>
<dbReference type="InterPro" id="IPR024731">
    <property type="entry name" value="NELL2-like_EGF"/>
</dbReference>
<dbReference type="PANTHER" id="PTHR24039:SF28">
    <property type="entry name" value="EGF-LIKE DOMAIN-CONTAINING PROTEIN"/>
    <property type="match status" value="1"/>
</dbReference>
<evidence type="ECO:0000259" key="9">
    <source>
        <dbReference type="PROSITE" id="PS50026"/>
    </source>
</evidence>
<feature type="domain" description="EGF-like" evidence="9">
    <location>
        <begin position="107"/>
        <end position="144"/>
    </location>
</feature>
<dbReference type="EMBL" id="CALNXI010003218">
    <property type="protein sequence ID" value="CAH3192559.1"/>
    <property type="molecule type" value="Genomic_DNA"/>
</dbReference>
<keyword evidence="4" id="KW-0106">Calcium</keyword>
<keyword evidence="5" id="KW-1015">Disulfide bond</keyword>
<dbReference type="Proteomes" id="UP001159427">
    <property type="component" value="Unassembled WGS sequence"/>
</dbReference>
<proteinExistence type="predicted"/>
<dbReference type="PANTHER" id="PTHR24039">
    <property type="entry name" value="FIBRILLIN-RELATED"/>
    <property type="match status" value="1"/>
</dbReference>
<dbReference type="CDD" id="cd00054">
    <property type="entry name" value="EGF_CA"/>
    <property type="match status" value="1"/>
</dbReference>
<organism evidence="10 11">
    <name type="scientific">Porites evermanni</name>
    <dbReference type="NCBI Taxonomy" id="104178"/>
    <lineage>
        <taxon>Eukaryota</taxon>
        <taxon>Metazoa</taxon>
        <taxon>Cnidaria</taxon>
        <taxon>Anthozoa</taxon>
        <taxon>Hexacorallia</taxon>
        <taxon>Scleractinia</taxon>
        <taxon>Fungiina</taxon>
        <taxon>Poritidae</taxon>
        <taxon>Porites</taxon>
    </lineage>
</organism>
<keyword evidence="3" id="KW-0677">Repeat</keyword>
<evidence type="ECO:0000256" key="6">
    <source>
        <dbReference type="ARBA" id="ARBA00023180"/>
    </source>
</evidence>
<accession>A0ABN8SLY7</accession>
<dbReference type="PROSITE" id="PS00010">
    <property type="entry name" value="ASX_HYDROXYL"/>
    <property type="match status" value="1"/>
</dbReference>
<comment type="caution">
    <text evidence="7">Lacks conserved residue(s) required for the propagation of feature annotation.</text>
</comment>
<evidence type="ECO:0000256" key="4">
    <source>
        <dbReference type="ARBA" id="ARBA00022837"/>
    </source>
</evidence>
<dbReference type="InterPro" id="IPR000152">
    <property type="entry name" value="EGF-type_Asp/Asn_hydroxyl_site"/>
</dbReference>
<evidence type="ECO:0000256" key="2">
    <source>
        <dbReference type="ARBA" id="ARBA00022729"/>
    </source>
</evidence>
<evidence type="ECO:0000256" key="5">
    <source>
        <dbReference type="ARBA" id="ARBA00023157"/>
    </source>
</evidence>
<evidence type="ECO:0000256" key="8">
    <source>
        <dbReference type="SAM" id="Phobius"/>
    </source>
</evidence>
<sequence>MNQKVSISSSKATGTFYQDYDDIVGEAATKVKLDENLYQKYTKREQTPSVSENAVQEDLRKLRRMQVFMCAALATTLLIAAATLGFVIMMKWSGNKDPNASKSTVQDIDECSTNSHTCDVNAFCNNTSGSYKCSCNPGFFGNGQACF</sequence>
<keyword evidence="8" id="KW-0472">Membrane</keyword>
<comment type="caution">
    <text evidence="10">The sequence shown here is derived from an EMBL/GenBank/DDBJ whole genome shotgun (WGS) entry which is preliminary data.</text>
</comment>
<keyword evidence="8" id="KW-0812">Transmembrane</keyword>
<gene>
    <name evidence="10" type="ORF">PEVE_00024133</name>
</gene>
<dbReference type="SMART" id="SM00179">
    <property type="entry name" value="EGF_CA"/>
    <property type="match status" value="1"/>
</dbReference>
<keyword evidence="1 7" id="KW-0245">EGF-like domain</keyword>
<reference evidence="10 11" key="1">
    <citation type="submission" date="2022-05" db="EMBL/GenBank/DDBJ databases">
        <authorList>
            <consortium name="Genoscope - CEA"/>
            <person name="William W."/>
        </authorList>
    </citation>
    <scope>NUCLEOTIDE SEQUENCE [LARGE SCALE GENOMIC DNA]</scope>
</reference>
<dbReference type="InterPro" id="IPR001881">
    <property type="entry name" value="EGF-like_Ca-bd_dom"/>
</dbReference>
<evidence type="ECO:0000256" key="1">
    <source>
        <dbReference type="ARBA" id="ARBA00022536"/>
    </source>
</evidence>
<keyword evidence="11" id="KW-1185">Reference proteome</keyword>
<evidence type="ECO:0000313" key="11">
    <source>
        <dbReference type="Proteomes" id="UP001159427"/>
    </source>
</evidence>
<keyword evidence="8" id="KW-1133">Transmembrane helix</keyword>
<dbReference type="Pfam" id="PF12947">
    <property type="entry name" value="EGF_3"/>
    <property type="match status" value="1"/>
</dbReference>
<dbReference type="InterPro" id="IPR018097">
    <property type="entry name" value="EGF_Ca-bd_CS"/>
</dbReference>
<evidence type="ECO:0000256" key="3">
    <source>
        <dbReference type="ARBA" id="ARBA00022737"/>
    </source>
</evidence>
<dbReference type="Gene3D" id="2.10.25.10">
    <property type="entry name" value="Laminin"/>
    <property type="match status" value="1"/>
</dbReference>